<dbReference type="InterPro" id="IPR017871">
    <property type="entry name" value="ABC_transporter-like_CS"/>
</dbReference>
<evidence type="ECO:0000313" key="4">
    <source>
        <dbReference type="EMBL" id="TCO69469.1"/>
    </source>
</evidence>
<protein>
    <submittedName>
        <fullName evidence="4">ABC transporter family protein</fullName>
    </submittedName>
</protein>
<dbReference type="SMART" id="SM00382">
    <property type="entry name" value="AAA"/>
    <property type="match status" value="1"/>
</dbReference>
<dbReference type="PROSITE" id="PS50893">
    <property type="entry name" value="ABC_TRANSPORTER_2"/>
    <property type="match status" value="1"/>
</dbReference>
<dbReference type="EMBL" id="SLWW01000015">
    <property type="protein sequence ID" value="TCO69469.1"/>
    <property type="molecule type" value="Genomic_DNA"/>
</dbReference>
<dbReference type="Proteomes" id="UP000295142">
    <property type="component" value="Unassembled WGS sequence"/>
</dbReference>
<dbReference type="GO" id="GO:0005524">
    <property type="term" value="F:ATP binding"/>
    <property type="evidence" value="ECO:0007669"/>
    <property type="project" value="UniProtKB-KW"/>
</dbReference>
<proteinExistence type="predicted"/>
<keyword evidence="5" id="KW-1185">Reference proteome</keyword>
<accession>A0A4R2KGB8</accession>
<dbReference type="AlphaFoldDB" id="A0A4R2KGB8"/>
<dbReference type="OrthoDB" id="9802264at2"/>
<evidence type="ECO:0000313" key="5">
    <source>
        <dbReference type="Proteomes" id="UP000295142"/>
    </source>
</evidence>
<gene>
    <name evidence="4" type="ORF">EV655_115104</name>
</gene>
<name>A0A4R2KGB8_9RHOB</name>
<sequence length="318" mass="33498">MAQRLAIAAARAGSAGIVLADEPTKGLDLARSDEVAGHLCHVTETGGALLTITHDLELAEALGGEIVVLREGRVVECGTAARVLSAPAADYTMDLIAAEPRHWPMRNRAAPGAEVLRAEGLAVGRGRRILASSLDLTFRAGEVVGLAGPSGVGKSSLGDTLLGLIAPAAGRVTRAAGLGPLRFQKLWQDPPAAFAPRLALADLMARHRIAPDRLPPLMERLRLDPALLDRRPGEVSGGELQRLSIARALLLDPVFLFADEPTSRLDPLTQRELIALLTGLARDRNVALLLVSHQPDLIGKAADRVIRLDLPADGMAAA</sequence>
<dbReference type="InterPro" id="IPR015854">
    <property type="entry name" value="ABC_transpr_LolD-like"/>
</dbReference>
<feature type="domain" description="ABC transporter" evidence="3">
    <location>
        <begin position="116"/>
        <end position="316"/>
    </location>
</feature>
<dbReference type="Gene3D" id="3.40.50.300">
    <property type="entry name" value="P-loop containing nucleotide triphosphate hydrolases"/>
    <property type="match status" value="2"/>
</dbReference>
<organism evidence="4 5">
    <name type="scientific">Rhodovulum euryhalinum</name>
    <dbReference type="NCBI Taxonomy" id="35805"/>
    <lineage>
        <taxon>Bacteria</taxon>
        <taxon>Pseudomonadati</taxon>
        <taxon>Pseudomonadota</taxon>
        <taxon>Alphaproteobacteria</taxon>
        <taxon>Rhodobacterales</taxon>
        <taxon>Paracoccaceae</taxon>
        <taxon>Rhodovulum</taxon>
    </lineage>
</organism>
<keyword evidence="1" id="KW-0547">Nucleotide-binding</keyword>
<evidence type="ECO:0000256" key="1">
    <source>
        <dbReference type="ARBA" id="ARBA00022741"/>
    </source>
</evidence>
<evidence type="ECO:0000259" key="3">
    <source>
        <dbReference type="PROSITE" id="PS50893"/>
    </source>
</evidence>
<comment type="caution">
    <text evidence="4">The sequence shown here is derived from an EMBL/GenBank/DDBJ whole genome shotgun (WGS) entry which is preliminary data.</text>
</comment>
<dbReference type="GO" id="GO:0016887">
    <property type="term" value="F:ATP hydrolysis activity"/>
    <property type="evidence" value="ECO:0007669"/>
    <property type="project" value="InterPro"/>
</dbReference>
<evidence type="ECO:0000256" key="2">
    <source>
        <dbReference type="ARBA" id="ARBA00022840"/>
    </source>
</evidence>
<dbReference type="InterPro" id="IPR003593">
    <property type="entry name" value="AAA+_ATPase"/>
</dbReference>
<dbReference type="Pfam" id="PF00005">
    <property type="entry name" value="ABC_tran"/>
    <property type="match status" value="1"/>
</dbReference>
<dbReference type="GO" id="GO:0005886">
    <property type="term" value="C:plasma membrane"/>
    <property type="evidence" value="ECO:0007669"/>
    <property type="project" value="TreeGrafter"/>
</dbReference>
<dbReference type="SUPFAM" id="SSF52540">
    <property type="entry name" value="P-loop containing nucleoside triphosphate hydrolases"/>
    <property type="match status" value="2"/>
</dbReference>
<dbReference type="RefSeq" id="WP_132546393.1">
    <property type="nucleotide sequence ID" value="NZ_SLWW01000015.1"/>
</dbReference>
<keyword evidence="2" id="KW-0067">ATP-binding</keyword>
<reference evidence="4 5" key="1">
    <citation type="submission" date="2019-03" db="EMBL/GenBank/DDBJ databases">
        <title>Genomic Encyclopedia of Type Strains, Phase IV (KMG-IV): sequencing the most valuable type-strain genomes for metagenomic binning, comparative biology and taxonomic classification.</title>
        <authorList>
            <person name="Goeker M."/>
        </authorList>
    </citation>
    <scope>NUCLEOTIDE SEQUENCE [LARGE SCALE GENOMIC DNA]</scope>
    <source>
        <strain evidence="4 5">DSM 4868</strain>
    </source>
</reference>
<dbReference type="PANTHER" id="PTHR24220">
    <property type="entry name" value="IMPORT ATP-BINDING PROTEIN"/>
    <property type="match status" value="1"/>
</dbReference>
<dbReference type="InterPro" id="IPR027417">
    <property type="entry name" value="P-loop_NTPase"/>
</dbReference>
<dbReference type="InterPro" id="IPR003439">
    <property type="entry name" value="ABC_transporter-like_ATP-bd"/>
</dbReference>
<dbReference type="PROSITE" id="PS00211">
    <property type="entry name" value="ABC_TRANSPORTER_1"/>
    <property type="match status" value="1"/>
</dbReference>
<dbReference type="GO" id="GO:0022857">
    <property type="term" value="F:transmembrane transporter activity"/>
    <property type="evidence" value="ECO:0007669"/>
    <property type="project" value="TreeGrafter"/>
</dbReference>